<dbReference type="EMBL" id="BGPR01152268">
    <property type="protein sequence ID" value="GBL62768.1"/>
    <property type="molecule type" value="Genomic_DNA"/>
</dbReference>
<evidence type="ECO:0000313" key="3">
    <source>
        <dbReference type="EMBL" id="GBN68803.1"/>
    </source>
</evidence>
<sequence>MTRATPELVPPLKASASHQQEDIWPRRNKCAPNSHARRLFGGIGFRICSPPAQTSTPYHQGTAAQKEQRKRQAEKRDKRKFTVMSSRKPITFENEL</sequence>
<evidence type="ECO:0000313" key="2">
    <source>
        <dbReference type="EMBL" id="GBL62768.1"/>
    </source>
</evidence>
<dbReference type="AlphaFoldDB" id="A0A4Y1ZQI0"/>
<feature type="compositionally biased region" description="Basic and acidic residues" evidence="1">
    <location>
        <begin position="66"/>
        <end position="76"/>
    </location>
</feature>
<comment type="caution">
    <text evidence="2">The sequence shown here is derived from an EMBL/GenBank/DDBJ whole genome shotgun (WGS) entry which is preliminary data.</text>
</comment>
<dbReference type="EMBL" id="BGPR01141606">
    <property type="protein sequence ID" value="GBN68803.1"/>
    <property type="molecule type" value="Genomic_DNA"/>
</dbReference>
<organism evidence="2 4">
    <name type="scientific">Araneus ventricosus</name>
    <name type="common">Orbweaver spider</name>
    <name type="synonym">Epeira ventricosa</name>
    <dbReference type="NCBI Taxonomy" id="182803"/>
    <lineage>
        <taxon>Eukaryota</taxon>
        <taxon>Metazoa</taxon>
        <taxon>Ecdysozoa</taxon>
        <taxon>Arthropoda</taxon>
        <taxon>Chelicerata</taxon>
        <taxon>Arachnida</taxon>
        <taxon>Araneae</taxon>
        <taxon>Araneomorphae</taxon>
        <taxon>Entelegynae</taxon>
        <taxon>Araneoidea</taxon>
        <taxon>Araneidae</taxon>
        <taxon>Araneus</taxon>
    </lineage>
</organism>
<proteinExistence type="predicted"/>
<gene>
    <name evidence="2" type="ORF">AVEN_259415_1</name>
    <name evidence="3" type="ORF">AVEN_91211_1</name>
</gene>
<dbReference type="Proteomes" id="UP000499080">
    <property type="component" value="Unassembled WGS sequence"/>
</dbReference>
<evidence type="ECO:0000256" key="1">
    <source>
        <dbReference type="SAM" id="MobiDB-lite"/>
    </source>
</evidence>
<protein>
    <submittedName>
        <fullName evidence="2">Uncharacterized protein</fullName>
    </submittedName>
</protein>
<evidence type="ECO:0000313" key="4">
    <source>
        <dbReference type="Proteomes" id="UP000499080"/>
    </source>
</evidence>
<feature type="compositionally biased region" description="Polar residues" evidence="1">
    <location>
        <begin position="51"/>
        <end position="65"/>
    </location>
</feature>
<reference evidence="2 4" key="1">
    <citation type="journal article" date="2019" name="Sci. Rep.">
        <title>Orb-weaving spider Araneus ventricosus genome elucidates the spidroin gene catalogue.</title>
        <authorList>
            <person name="Kono N."/>
            <person name="Nakamura H."/>
            <person name="Ohtoshi R."/>
            <person name="Moran D.A.P."/>
            <person name="Shinohara A."/>
            <person name="Yoshida Y."/>
            <person name="Fujiwara M."/>
            <person name="Mori M."/>
            <person name="Tomita M."/>
            <person name="Arakawa K."/>
        </authorList>
    </citation>
    <scope>NUCLEOTIDE SEQUENCE [LARGE SCALE GENOMIC DNA]</scope>
</reference>
<feature type="region of interest" description="Disordered" evidence="1">
    <location>
        <begin position="1"/>
        <end position="21"/>
    </location>
</feature>
<keyword evidence="4" id="KW-1185">Reference proteome</keyword>
<name>A0A4Y1ZQI0_ARAVE</name>
<accession>A0A4Y1ZQI0</accession>
<feature type="region of interest" description="Disordered" evidence="1">
    <location>
        <begin position="50"/>
        <end position="96"/>
    </location>
</feature>